<evidence type="ECO:0000313" key="8">
    <source>
        <dbReference type="Proteomes" id="UP000521872"/>
    </source>
</evidence>
<dbReference type="PRINTS" id="PR00190">
    <property type="entry name" value="ACTIN"/>
</dbReference>
<dbReference type="FunFam" id="3.90.640.10:FF:000047">
    <property type="entry name" value="Actin, alpha skeletal muscle"/>
    <property type="match status" value="1"/>
</dbReference>
<evidence type="ECO:0000313" key="7">
    <source>
        <dbReference type="EMBL" id="KAF4615896.1"/>
    </source>
</evidence>
<dbReference type="SUPFAM" id="SSF53067">
    <property type="entry name" value="Actin-like ATPase domain"/>
    <property type="match status" value="2"/>
</dbReference>
<comment type="subcellular location">
    <subcellularLocation>
        <location evidence="1">Cytoplasm</location>
        <location evidence="1">Cytoskeleton</location>
    </subcellularLocation>
</comment>
<dbReference type="PANTHER" id="PTHR11937">
    <property type="entry name" value="ACTIN"/>
    <property type="match status" value="1"/>
</dbReference>
<dbReference type="FunFam" id="3.30.420.40:FF:000148">
    <property type="entry name" value="Actin, alpha skeletal muscle"/>
    <property type="match status" value="1"/>
</dbReference>
<dbReference type="GO" id="GO:0005856">
    <property type="term" value="C:cytoskeleton"/>
    <property type="evidence" value="ECO:0007669"/>
    <property type="project" value="UniProtKB-SubCell"/>
</dbReference>
<organism evidence="7 8">
    <name type="scientific">Agrocybe pediades</name>
    <dbReference type="NCBI Taxonomy" id="84607"/>
    <lineage>
        <taxon>Eukaryota</taxon>
        <taxon>Fungi</taxon>
        <taxon>Dikarya</taxon>
        <taxon>Basidiomycota</taxon>
        <taxon>Agaricomycotina</taxon>
        <taxon>Agaricomycetes</taxon>
        <taxon>Agaricomycetidae</taxon>
        <taxon>Agaricales</taxon>
        <taxon>Agaricineae</taxon>
        <taxon>Strophariaceae</taxon>
        <taxon>Agrocybe</taxon>
    </lineage>
</organism>
<evidence type="ECO:0000256" key="4">
    <source>
        <dbReference type="ARBA" id="ARBA00022840"/>
    </source>
</evidence>
<evidence type="ECO:0000256" key="5">
    <source>
        <dbReference type="ARBA" id="ARBA00023212"/>
    </source>
</evidence>
<sequence length="411" mass="45400">MDSDELAAIASFHNLNRRENRGINDFHSFRLSITDLARAELGSQVRPISLTLGLNSGTIILLAGEDAPRAVFPSIVGHPRPAVAPSKDSYVGHEAQAKREILTLGYPIEQGIVTDWDGMEKIWHHIFHEELHVAPEQHQVLLTGAPAYNPKADREKMAEIMFETFNVPALHVIISAVLSLYFSPRPNTGIALESGDGVTRVVPIYEGHALPYAILRLDLAGKGITECLLESLAKRGYPFTISADSREIVRDIKEKLCYVVLDFEQEHKSSCTEKSYELPDGQVIAIGDERFRAPEALFQPSLAGIEGAGIHEATCDSINKCDPDLHQEMYRNIVLSGGSTTFPGFAERMKKEMSVLAPSGVKVKVVAHPELKEAVWIGGSVLASLSTFENYWCTKQEYDEVGPAIIHRKCF</sequence>
<dbReference type="AlphaFoldDB" id="A0A8H4VM99"/>
<accession>A0A8H4VM99</accession>
<keyword evidence="8" id="KW-1185">Reference proteome</keyword>
<keyword evidence="2" id="KW-0963">Cytoplasm</keyword>
<comment type="similarity">
    <text evidence="6">Belongs to the actin family.</text>
</comment>
<dbReference type="Gene3D" id="3.30.420.40">
    <property type="match status" value="2"/>
</dbReference>
<reference evidence="7 8" key="1">
    <citation type="submission" date="2019-12" db="EMBL/GenBank/DDBJ databases">
        <authorList>
            <person name="Floudas D."/>
            <person name="Bentzer J."/>
            <person name="Ahren D."/>
            <person name="Johansson T."/>
            <person name="Persson P."/>
            <person name="Tunlid A."/>
        </authorList>
    </citation>
    <scope>NUCLEOTIDE SEQUENCE [LARGE SCALE GENOMIC DNA]</scope>
    <source>
        <strain evidence="7 8">CBS 102.39</strain>
    </source>
</reference>
<dbReference type="InterPro" id="IPR043129">
    <property type="entry name" value="ATPase_NBD"/>
</dbReference>
<gene>
    <name evidence="7" type="ORF">D9613_011408</name>
</gene>
<keyword evidence="3" id="KW-0547">Nucleotide-binding</keyword>
<dbReference type="Proteomes" id="UP000521872">
    <property type="component" value="Unassembled WGS sequence"/>
</dbReference>
<dbReference type="Gene3D" id="3.90.640.10">
    <property type="entry name" value="Actin, Chain A, domain 4"/>
    <property type="match status" value="1"/>
</dbReference>
<evidence type="ECO:0008006" key="9">
    <source>
        <dbReference type="Google" id="ProtNLM"/>
    </source>
</evidence>
<proteinExistence type="inferred from homology"/>
<dbReference type="FunFam" id="3.30.420.40:FF:000058">
    <property type="entry name" value="Putative actin-related protein 5"/>
    <property type="match status" value="1"/>
</dbReference>
<protein>
    <recommendedName>
        <fullName evidence="9">Actin</fullName>
    </recommendedName>
</protein>
<keyword evidence="4" id="KW-0067">ATP-binding</keyword>
<dbReference type="InterPro" id="IPR004001">
    <property type="entry name" value="Actin_CS"/>
</dbReference>
<evidence type="ECO:0000256" key="1">
    <source>
        <dbReference type="ARBA" id="ARBA00004245"/>
    </source>
</evidence>
<evidence type="ECO:0000256" key="2">
    <source>
        <dbReference type="ARBA" id="ARBA00022490"/>
    </source>
</evidence>
<dbReference type="PROSITE" id="PS00432">
    <property type="entry name" value="ACTINS_2"/>
    <property type="match status" value="1"/>
</dbReference>
<dbReference type="InterPro" id="IPR004000">
    <property type="entry name" value="Actin"/>
</dbReference>
<dbReference type="GO" id="GO:0005524">
    <property type="term" value="F:ATP binding"/>
    <property type="evidence" value="ECO:0007669"/>
    <property type="project" value="UniProtKB-KW"/>
</dbReference>
<dbReference type="EMBL" id="JAACJL010000032">
    <property type="protein sequence ID" value="KAF4615896.1"/>
    <property type="molecule type" value="Genomic_DNA"/>
</dbReference>
<dbReference type="Pfam" id="PF00022">
    <property type="entry name" value="Actin"/>
    <property type="match status" value="1"/>
</dbReference>
<comment type="caution">
    <text evidence="7">The sequence shown here is derived from an EMBL/GenBank/DDBJ whole genome shotgun (WGS) entry which is preliminary data.</text>
</comment>
<evidence type="ECO:0000256" key="6">
    <source>
        <dbReference type="RuleBase" id="RU000487"/>
    </source>
</evidence>
<name>A0A8H4VM99_9AGAR</name>
<evidence type="ECO:0000256" key="3">
    <source>
        <dbReference type="ARBA" id="ARBA00022741"/>
    </source>
</evidence>
<dbReference type="SMART" id="SM00268">
    <property type="entry name" value="ACTIN"/>
    <property type="match status" value="1"/>
</dbReference>
<keyword evidence="5" id="KW-0206">Cytoskeleton</keyword>